<evidence type="ECO:0000256" key="2">
    <source>
        <dbReference type="RuleBase" id="RU003875"/>
    </source>
</evidence>
<dbReference type="CDD" id="cd01043">
    <property type="entry name" value="DPS"/>
    <property type="match status" value="1"/>
</dbReference>
<feature type="domain" description="Ferritin/DPS" evidence="4">
    <location>
        <begin position="17"/>
        <end position="156"/>
    </location>
</feature>
<proteinExistence type="inferred from homology"/>
<comment type="similarity">
    <text evidence="1 2">Belongs to the Dps family.</text>
</comment>
<protein>
    <submittedName>
        <fullName evidence="5">Starvation-inducible DNA-binding protein</fullName>
    </submittedName>
</protein>
<evidence type="ECO:0000313" key="6">
    <source>
        <dbReference type="Proteomes" id="UP000249720"/>
    </source>
</evidence>
<evidence type="ECO:0000256" key="3">
    <source>
        <dbReference type="SAM" id="Coils"/>
    </source>
</evidence>
<dbReference type="GO" id="GO:0003677">
    <property type="term" value="F:DNA binding"/>
    <property type="evidence" value="ECO:0007669"/>
    <property type="project" value="UniProtKB-KW"/>
</dbReference>
<keyword evidence="5" id="KW-0238">DNA-binding</keyword>
<evidence type="ECO:0000256" key="1">
    <source>
        <dbReference type="ARBA" id="ARBA00009497"/>
    </source>
</evidence>
<organism evidence="5 6">
    <name type="scientific">Hydrotalea sandarakina</name>
    <dbReference type="NCBI Taxonomy" id="1004304"/>
    <lineage>
        <taxon>Bacteria</taxon>
        <taxon>Pseudomonadati</taxon>
        <taxon>Bacteroidota</taxon>
        <taxon>Chitinophagia</taxon>
        <taxon>Chitinophagales</taxon>
        <taxon>Chitinophagaceae</taxon>
        <taxon>Hydrotalea</taxon>
    </lineage>
</organism>
<keyword evidence="3" id="KW-0175">Coiled coil</keyword>
<keyword evidence="6" id="KW-1185">Reference proteome</keyword>
<feature type="coiled-coil region" evidence="3">
    <location>
        <begin position="96"/>
        <end position="134"/>
    </location>
</feature>
<dbReference type="PANTHER" id="PTHR42932:SF1">
    <property type="entry name" value="GENERAL STRESS PROTEIN 20U"/>
    <property type="match status" value="1"/>
</dbReference>
<dbReference type="PROSITE" id="PS00819">
    <property type="entry name" value="DPS_2"/>
    <property type="match status" value="1"/>
</dbReference>
<gene>
    <name evidence="5" type="ORF">LX80_00331</name>
</gene>
<dbReference type="Gene3D" id="1.20.1260.10">
    <property type="match status" value="1"/>
</dbReference>
<dbReference type="Pfam" id="PF00210">
    <property type="entry name" value="Ferritin"/>
    <property type="match status" value="1"/>
</dbReference>
<dbReference type="InterPro" id="IPR009078">
    <property type="entry name" value="Ferritin-like_SF"/>
</dbReference>
<dbReference type="GO" id="GO:0008199">
    <property type="term" value="F:ferric iron binding"/>
    <property type="evidence" value="ECO:0007669"/>
    <property type="project" value="InterPro"/>
</dbReference>
<accession>A0A2W7RYH4</accession>
<dbReference type="GO" id="GO:0016722">
    <property type="term" value="F:oxidoreductase activity, acting on metal ions"/>
    <property type="evidence" value="ECO:0007669"/>
    <property type="project" value="InterPro"/>
</dbReference>
<sequence>MKANIGINEQHAQLAAKRMNQILADEYVLYTKVRNCHWNIEGSNFMEMHKFYEDMYNAIDEKIDEIAERVRMLGHYAEGRLKDFLSLTNLLEEEYSNNQKQQLENLLSDHETLIRNLRNDVNTFTNEYKDLGNAEFLTALMELHEKYAWFIRSYLK</sequence>
<dbReference type="OrthoDB" id="9797023at2"/>
<evidence type="ECO:0000259" key="4">
    <source>
        <dbReference type="Pfam" id="PF00210"/>
    </source>
</evidence>
<comment type="caution">
    <text evidence="5">The sequence shown here is derived from an EMBL/GenBank/DDBJ whole genome shotgun (WGS) entry which is preliminary data.</text>
</comment>
<dbReference type="InterPro" id="IPR023188">
    <property type="entry name" value="DPS_DNA-bd_CS"/>
</dbReference>
<evidence type="ECO:0000313" key="5">
    <source>
        <dbReference type="EMBL" id="PZX65838.1"/>
    </source>
</evidence>
<dbReference type="PRINTS" id="PR01346">
    <property type="entry name" value="HELNAPAPROT"/>
</dbReference>
<dbReference type="SUPFAM" id="SSF47240">
    <property type="entry name" value="Ferritin-like"/>
    <property type="match status" value="1"/>
</dbReference>
<dbReference type="PANTHER" id="PTHR42932">
    <property type="entry name" value="GENERAL STRESS PROTEIN 20U"/>
    <property type="match status" value="1"/>
</dbReference>
<name>A0A2W7RYH4_9BACT</name>
<dbReference type="Proteomes" id="UP000249720">
    <property type="component" value="Unassembled WGS sequence"/>
</dbReference>
<dbReference type="EMBL" id="QKZV01000001">
    <property type="protein sequence ID" value="PZX65838.1"/>
    <property type="molecule type" value="Genomic_DNA"/>
</dbReference>
<dbReference type="PIRSF" id="PIRSF005900">
    <property type="entry name" value="Dps"/>
    <property type="match status" value="1"/>
</dbReference>
<reference evidence="5 6" key="1">
    <citation type="submission" date="2018-06" db="EMBL/GenBank/DDBJ databases">
        <title>Genomic Encyclopedia of Archaeal and Bacterial Type Strains, Phase II (KMG-II): from individual species to whole genera.</title>
        <authorList>
            <person name="Goeker M."/>
        </authorList>
    </citation>
    <scope>NUCLEOTIDE SEQUENCE [LARGE SCALE GENOMIC DNA]</scope>
    <source>
        <strain evidence="5 6">DSM 23241</strain>
    </source>
</reference>
<dbReference type="InterPro" id="IPR008331">
    <property type="entry name" value="Ferritin_DPS_dom"/>
</dbReference>
<dbReference type="RefSeq" id="WP_111293289.1">
    <property type="nucleotide sequence ID" value="NZ_QKZV01000001.1"/>
</dbReference>
<dbReference type="InterPro" id="IPR002177">
    <property type="entry name" value="DPS_DNA-bd"/>
</dbReference>
<dbReference type="InterPro" id="IPR012347">
    <property type="entry name" value="Ferritin-like"/>
</dbReference>
<dbReference type="AlphaFoldDB" id="A0A2W7RYH4"/>